<dbReference type="InterPro" id="IPR032466">
    <property type="entry name" value="Metal_Hydrolase"/>
</dbReference>
<evidence type="ECO:0000256" key="5">
    <source>
        <dbReference type="ARBA" id="ARBA00022833"/>
    </source>
</evidence>
<dbReference type="Gene3D" id="3.20.20.140">
    <property type="entry name" value="Metal-dependent hydrolases"/>
    <property type="match status" value="1"/>
</dbReference>
<feature type="binding site" evidence="7">
    <location>
        <position position="324"/>
    </location>
    <ligand>
        <name>Fe(3+)</name>
        <dbReference type="ChEBI" id="CHEBI:29034"/>
    </ligand>
</feature>
<evidence type="ECO:0000259" key="8">
    <source>
        <dbReference type="Pfam" id="PF01979"/>
    </source>
</evidence>
<dbReference type="Pfam" id="PF01979">
    <property type="entry name" value="Amidohydro_1"/>
    <property type="match status" value="1"/>
</dbReference>
<feature type="binding site" evidence="7">
    <location>
        <position position="185"/>
    </location>
    <ligand>
        <name>4-imidazolone-5-propanoate</name>
        <dbReference type="ChEBI" id="CHEBI:77893"/>
    </ligand>
</feature>
<feature type="binding site" evidence="7">
    <location>
        <position position="326"/>
    </location>
    <ligand>
        <name>N-formimidoyl-L-glutamate</name>
        <dbReference type="ChEBI" id="CHEBI:58928"/>
    </ligand>
</feature>
<reference evidence="9" key="1">
    <citation type="submission" date="2020-07" db="EMBL/GenBank/DDBJ databases">
        <title>Koleobacter methoxysyntrophicus gen. nov., sp. nov., a novel anaerobic bacterium isolated from deep subsurface oil field and proposal of Koleobacterales ord. nov. in the phylum Firmicutes.</title>
        <authorList>
            <person name="Sakamoto S."/>
            <person name="Tamaki H."/>
        </authorList>
    </citation>
    <scope>NUCLEOTIDE SEQUENCE</scope>
    <source>
        <strain evidence="9">NRmbB1</strain>
    </source>
</reference>
<feature type="binding site" evidence="7">
    <location>
        <position position="250"/>
    </location>
    <ligand>
        <name>Zn(2+)</name>
        <dbReference type="ChEBI" id="CHEBI:29105"/>
    </ligand>
</feature>
<dbReference type="FunFam" id="3.20.20.140:FF:000007">
    <property type="entry name" value="Imidazolonepropionase"/>
    <property type="match status" value="1"/>
</dbReference>
<feature type="binding site" evidence="7">
    <location>
        <position position="250"/>
    </location>
    <ligand>
        <name>Fe(3+)</name>
        <dbReference type="ChEBI" id="CHEBI:29034"/>
    </ligand>
</feature>
<feature type="binding site" evidence="7">
    <location>
        <position position="253"/>
    </location>
    <ligand>
        <name>4-imidazolone-5-propanoate</name>
        <dbReference type="ChEBI" id="CHEBI:77893"/>
    </ligand>
</feature>
<keyword evidence="7" id="KW-0963">Cytoplasm</keyword>
<evidence type="ECO:0000256" key="3">
    <source>
        <dbReference type="ARBA" id="ARBA00022801"/>
    </source>
</evidence>
<feature type="binding site" evidence="7">
    <location>
        <position position="324"/>
    </location>
    <ligand>
        <name>Zn(2+)</name>
        <dbReference type="ChEBI" id="CHEBI:29105"/>
    </ligand>
</feature>
<dbReference type="EC" id="3.5.2.7" evidence="1 7"/>
<dbReference type="GO" id="GO:0005506">
    <property type="term" value="F:iron ion binding"/>
    <property type="evidence" value="ECO:0007669"/>
    <property type="project" value="UniProtKB-UniRule"/>
</dbReference>
<keyword evidence="3 7" id="KW-0378">Hydrolase</keyword>
<comment type="subcellular location">
    <subcellularLocation>
        <location evidence="7">Cytoplasm</location>
    </subcellularLocation>
</comment>
<feature type="binding site" evidence="7">
    <location>
        <position position="80"/>
    </location>
    <ligand>
        <name>Fe(3+)</name>
        <dbReference type="ChEBI" id="CHEBI:29034"/>
    </ligand>
</feature>
<evidence type="ECO:0000256" key="1">
    <source>
        <dbReference type="ARBA" id="ARBA00012864"/>
    </source>
</evidence>
<dbReference type="SUPFAM" id="SSF51556">
    <property type="entry name" value="Metallo-dependent hydrolases"/>
    <property type="match status" value="1"/>
</dbReference>
<evidence type="ECO:0000256" key="7">
    <source>
        <dbReference type="HAMAP-Rule" id="MF_00372"/>
    </source>
</evidence>
<dbReference type="RefSeq" id="WP_206709118.1">
    <property type="nucleotide sequence ID" value="NZ_CP059066.1"/>
</dbReference>
<feature type="binding site" evidence="7">
    <location>
        <position position="82"/>
    </location>
    <ligand>
        <name>Fe(3+)</name>
        <dbReference type="ChEBI" id="CHEBI:29034"/>
    </ligand>
</feature>
<comment type="cofactor">
    <cofactor evidence="7">
        <name>Zn(2+)</name>
        <dbReference type="ChEBI" id="CHEBI:29105"/>
    </cofactor>
    <cofactor evidence="7">
        <name>Fe(3+)</name>
        <dbReference type="ChEBI" id="CHEBI:29034"/>
    </cofactor>
    <text evidence="7">Binds 1 zinc or iron ion per subunit.</text>
</comment>
<accession>A0A8A0RN23</accession>
<dbReference type="InterPro" id="IPR011059">
    <property type="entry name" value="Metal-dep_hydrolase_composite"/>
</dbReference>
<dbReference type="Proteomes" id="UP000662904">
    <property type="component" value="Chromosome"/>
</dbReference>
<comment type="pathway">
    <text evidence="7">Amino-acid degradation; L-histidine degradation into L-glutamate; N-formimidoyl-L-glutamate from L-histidine: step 3/3.</text>
</comment>
<dbReference type="InterPro" id="IPR006680">
    <property type="entry name" value="Amidohydro-rel"/>
</dbReference>
<keyword evidence="6 7" id="KW-0408">Iron</keyword>
<dbReference type="Gene3D" id="2.30.40.10">
    <property type="entry name" value="Urease, subunit C, domain 1"/>
    <property type="match status" value="1"/>
</dbReference>
<dbReference type="GO" id="GO:0019556">
    <property type="term" value="P:L-histidine catabolic process to glutamate and formamide"/>
    <property type="evidence" value="ECO:0007669"/>
    <property type="project" value="UniProtKB-UniRule"/>
</dbReference>
<dbReference type="PANTHER" id="PTHR42752">
    <property type="entry name" value="IMIDAZOLONEPROPIONASE"/>
    <property type="match status" value="1"/>
</dbReference>
<feature type="binding site" evidence="7">
    <location>
        <position position="329"/>
    </location>
    <ligand>
        <name>4-imidazolone-5-propanoate</name>
        <dbReference type="ChEBI" id="CHEBI:77893"/>
    </ligand>
</feature>
<feature type="binding site" evidence="7">
    <location>
        <position position="80"/>
    </location>
    <ligand>
        <name>Zn(2+)</name>
        <dbReference type="ChEBI" id="CHEBI:29105"/>
    </ligand>
</feature>
<keyword evidence="2 7" id="KW-0479">Metal-binding</keyword>
<dbReference type="CDD" id="cd01296">
    <property type="entry name" value="Imidazolone-5PH"/>
    <property type="match status" value="1"/>
</dbReference>
<dbReference type="EMBL" id="CP059066">
    <property type="protein sequence ID" value="QSQ08919.1"/>
    <property type="molecule type" value="Genomic_DNA"/>
</dbReference>
<dbReference type="GO" id="GO:0019557">
    <property type="term" value="P:L-histidine catabolic process to glutamate and formate"/>
    <property type="evidence" value="ECO:0007669"/>
    <property type="project" value="UniProtKB-UniPathway"/>
</dbReference>
<keyword evidence="10" id="KW-1185">Reference proteome</keyword>
<dbReference type="UniPathway" id="UPA00379">
    <property type="reaction ID" value="UER00551"/>
</dbReference>
<evidence type="ECO:0000313" key="9">
    <source>
        <dbReference type="EMBL" id="QSQ08919.1"/>
    </source>
</evidence>
<dbReference type="PANTHER" id="PTHR42752:SF1">
    <property type="entry name" value="IMIDAZOLONEPROPIONASE-RELATED"/>
    <property type="match status" value="1"/>
</dbReference>
<dbReference type="AlphaFoldDB" id="A0A8A0RN23"/>
<keyword evidence="5 7" id="KW-0862">Zinc</keyword>
<feature type="domain" description="Amidohydrolase-related" evidence="8">
    <location>
        <begin position="72"/>
        <end position="412"/>
    </location>
</feature>
<dbReference type="GO" id="GO:0005737">
    <property type="term" value="C:cytoplasm"/>
    <property type="evidence" value="ECO:0007669"/>
    <property type="project" value="UniProtKB-SubCell"/>
</dbReference>
<name>A0A8A0RN23_9FIRM</name>
<dbReference type="GO" id="GO:0008270">
    <property type="term" value="F:zinc ion binding"/>
    <property type="evidence" value="ECO:0007669"/>
    <property type="project" value="UniProtKB-UniRule"/>
</dbReference>
<evidence type="ECO:0000256" key="4">
    <source>
        <dbReference type="ARBA" id="ARBA00022808"/>
    </source>
</evidence>
<keyword evidence="4 7" id="KW-0369">Histidine metabolism</keyword>
<sequence length="422" mass="45935">MGNKLLIKHAGELVTASGGVKSGQSMNRLGVIKDGAVTVEDGVITRVGTTDEVLSQIDVTDYRVIDADGKCVLPGFIDSHTHFVFGGYRMEEFYWRVSGMHYMEIMKRGGGIASTVEATRKAGKEELKRLGIERLNSMLDMGVTTVEGKSGYGLDIETEIRQLEVMKELDEEHPVDIVPTFLGAHAVPAEYRENRQKYIELLVERAIPEVGKRKLARFCDVFCEEGVFSVQESELILQTGKRWGMKPKLHADEIANTGGAELAARIGAVSADHLLKVSDEGIDMMAENGVVAALLPITAFSLREPFARARDIIDRGAAVALATDMNPGSCYSNSIPLLFALAVLYMNMTPEEAVTALTINAAAAVDMDDKIGSIEAGKQGDLIIISGPSYRYIPYYIGVNTVETVVKKGKVVVNKKGGLQCW</sequence>
<dbReference type="InterPro" id="IPR005920">
    <property type="entry name" value="HutI"/>
</dbReference>
<dbReference type="NCBIfam" id="TIGR01224">
    <property type="entry name" value="hutI"/>
    <property type="match status" value="1"/>
</dbReference>
<protein>
    <recommendedName>
        <fullName evidence="1 7">Imidazolonepropionase</fullName>
        <ecNumber evidence="1 7">3.5.2.7</ecNumber>
    </recommendedName>
    <alternativeName>
        <fullName evidence="7">Imidazolone-5-propionate hydrolase</fullName>
    </alternativeName>
</protein>
<dbReference type="HAMAP" id="MF_00372">
    <property type="entry name" value="HutI"/>
    <property type="match status" value="1"/>
</dbReference>
<proteinExistence type="inferred from homology"/>
<evidence type="ECO:0000256" key="6">
    <source>
        <dbReference type="ARBA" id="ARBA00023004"/>
    </source>
</evidence>
<feature type="binding site" evidence="7">
    <location>
        <position position="152"/>
    </location>
    <ligand>
        <name>N-formimidoyl-L-glutamate</name>
        <dbReference type="ChEBI" id="CHEBI:58928"/>
    </ligand>
</feature>
<gene>
    <name evidence="7 9" type="primary">hutI</name>
    <name evidence="9" type="ORF">H0A61_01272</name>
</gene>
<comment type="function">
    <text evidence="7">Catalyzes the hydrolytic cleavage of the carbon-nitrogen bond in imidazolone-5-propanoate to yield N-formimidoyl-L-glutamate. It is the third step in the universal histidine degradation pathway.</text>
</comment>
<dbReference type="GO" id="GO:0050480">
    <property type="term" value="F:imidazolonepropionase activity"/>
    <property type="evidence" value="ECO:0007669"/>
    <property type="project" value="UniProtKB-UniRule"/>
</dbReference>
<dbReference type="KEGG" id="kme:H0A61_01272"/>
<evidence type="ECO:0000256" key="2">
    <source>
        <dbReference type="ARBA" id="ARBA00022723"/>
    </source>
</evidence>
<comment type="catalytic activity">
    <reaction evidence="7">
        <text>4-imidazolone-5-propanoate + H2O = N-formimidoyl-L-glutamate</text>
        <dbReference type="Rhea" id="RHEA:23660"/>
        <dbReference type="ChEBI" id="CHEBI:15377"/>
        <dbReference type="ChEBI" id="CHEBI:58928"/>
        <dbReference type="ChEBI" id="CHEBI:77893"/>
        <dbReference type="EC" id="3.5.2.7"/>
    </reaction>
</comment>
<comment type="similarity">
    <text evidence="7">Belongs to the metallo-dependent hydrolases superfamily. HutI family.</text>
</comment>
<feature type="binding site" evidence="7">
    <location>
        <position position="328"/>
    </location>
    <ligand>
        <name>N-formimidoyl-L-glutamate</name>
        <dbReference type="ChEBI" id="CHEBI:58928"/>
    </ligand>
</feature>
<evidence type="ECO:0000313" key="10">
    <source>
        <dbReference type="Proteomes" id="UP000662904"/>
    </source>
</evidence>
<feature type="binding site" evidence="7">
    <location>
        <position position="82"/>
    </location>
    <ligand>
        <name>Zn(2+)</name>
        <dbReference type="ChEBI" id="CHEBI:29105"/>
    </ligand>
</feature>
<feature type="binding site" evidence="7">
    <location>
        <position position="152"/>
    </location>
    <ligand>
        <name>4-imidazolone-5-propanoate</name>
        <dbReference type="ChEBI" id="CHEBI:77893"/>
    </ligand>
</feature>
<feature type="binding site" evidence="7">
    <location>
        <position position="89"/>
    </location>
    <ligand>
        <name>4-imidazolone-5-propanoate</name>
        <dbReference type="ChEBI" id="CHEBI:77893"/>
    </ligand>
</feature>
<organism evidence="9 10">
    <name type="scientific">Koleobacter methoxysyntrophicus</name>
    <dbReference type="NCBI Taxonomy" id="2751313"/>
    <lineage>
        <taxon>Bacteria</taxon>
        <taxon>Bacillati</taxon>
        <taxon>Bacillota</taxon>
        <taxon>Clostridia</taxon>
        <taxon>Koleobacterales</taxon>
        <taxon>Koleobacteraceae</taxon>
        <taxon>Koleobacter</taxon>
    </lineage>
</organism>
<dbReference type="SUPFAM" id="SSF51338">
    <property type="entry name" value="Composite domain of metallo-dependent hydrolases"/>
    <property type="match status" value="1"/>
</dbReference>